<dbReference type="SUPFAM" id="SSF53187">
    <property type="entry name" value="Zn-dependent exopeptidases"/>
    <property type="match status" value="1"/>
</dbReference>
<dbReference type="GO" id="GO:0005737">
    <property type="term" value="C:cytoplasm"/>
    <property type="evidence" value="ECO:0007669"/>
    <property type="project" value="TreeGrafter"/>
</dbReference>
<comment type="caution">
    <text evidence="3">The sequence shown here is derived from an EMBL/GenBank/DDBJ whole genome shotgun (WGS) entry which is preliminary data.</text>
</comment>
<protein>
    <recommendedName>
        <fullName evidence="1">Peptidase M20 domain-containing protein 2</fullName>
    </recommendedName>
</protein>
<dbReference type="EMBL" id="ACLK02000002">
    <property type="protein sequence ID" value="EFY08603.1"/>
    <property type="molecule type" value="Genomic_DNA"/>
</dbReference>
<dbReference type="SUPFAM" id="SSF55031">
    <property type="entry name" value="Bacterial exopeptidase dimerisation domain"/>
    <property type="match status" value="1"/>
</dbReference>
<dbReference type="Gene3D" id="3.30.70.360">
    <property type="match status" value="1"/>
</dbReference>
<dbReference type="GO" id="GO:0046657">
    <property type="term" value="P:folic acid catabolic process"/>
    <property type="evidence" value="ECO:0007669"/>
    <property type="project" value="TreeGrafter"/>
</dbReference>
<dbReference type="InterPro" id="IPR036264">
    <property type="entry name" value="Bact_exopeptidase_dim_dom"/>
</dbReference>
<dbReference type="Pfam" id="PF07687">
    <property type="entry name" value="M20_dimer"/>
    <property type="match status" value="1"/>
</dbReference>
<reference evidence="3" key="1">
    <citation type="submission" date="2011-01" db="EMBL/GenBank/DDBJ databases">
        <authorList>
            <person name="Muzny D."/>
            <person name="Qin X."/>
            <person name="Buhay C."/>
            <person name="Dugan-Rocha S."/>
            <person name="Ding Y."/>
            <person name="Chen G."/>
            <person name="Hawes A."/>
            <person name="Holder M."/>
            <person name="Jhangiani S."/>
            <person name="Johnson A."/>
            <person name="Khan Z."/>
            <person name="Li Z."/>
            <person name="Liu W."/>
            <person name="Liu X."/>
            <person name="Perez L."/>
            <person name="Shen H."/>
            <person name="Wang Q."/>
            <person name="Watt J."/>
            <person name="Xi L."/>
            <person name="Xin Y."/>
            <person name="Zhou J."/>
            <person name="Deng J."/>
            <person name="Jiang H."/>
            <person name="Liu Y."/>
            <person name="Qu J."/>
            <person name="Song X.-Z."/>
            <person name="Zhang L."/>
            <person name="Villasana D."/>
            <person name="Johnson A."/>
            <person name="Liu J."/>
            <person name="Liyanage D."/>
            <person name="Lorensuhewa L."/>
            <person name="Robinson T."/>
            <person name="Song A."/>
            <person name="Song B.-B."/>
            <person name="Dinh H."/>
            <person name="Thornton R."/>
            <person name="Coyle M."/>
            <person name="Francisco L."/>
            <person name="Jackson L."/>
            <person name="Javaid M."/>
            <person name="Korchina V."/>
            <person name="Kovar C."/>
            <person name="Mata R."/>
            <person name="Mathew T."/>
            <person name="Ngo R."/>
            <person name="Nguyen L."/>
            <person name="Nguyen N."/>
            <person name="Okwuonu G."/>
            <person name="Ongeri F."/>
            <person name="Pham C."/>
            <person name="Simmons D."/>
            <person name="Wilczek-Boney K."/>
            <person name="Hale W."/>
            <person name="Jakkamsetti A."/>
            <person name="Pham P."/>
            <person name="Ruth R."/>
            <person name="San Lucas F."/>
            <person name="Warren J."/>
            <person name="Zhang J."/>
            <person name="Zhao Z."/>
            <person name="Zhou C."/>
            <person name="Zhu D."/>
            <person name="Lee S."/>
            <person name="Bess C."/>
            <person name="Blankenburg K."/>
            <person name="Forbes L."/>
            <person name="Fu Q."/>
            <person name="Gubbala S."/>
            <person name="Hirani K."/>
            <person name="Jayaseelan J.C."/>
            <person name="Lara F."/>
            <person name="Munidasa M."/>
            <person name="Palculict T."/>
            <person name="Patil S."/>
            <person name="Pu L.-L."/>
            <person name="Saada N."/>
            <person name="Tang L."/>
            <person name="Weissenberger G."/>
            <person name="Zhu Y."/>
            <person name="Hemphill L."/>
            <person name="Shang Y."/>
            <person name="Youmans B."/>
            <person name="Ayvaz T."/>
            <person name="Ross M."/>
            <person name="Santibanez J."/>
            <person name="Aqrawi P."/>
            <person name="Gross S."/>
            <person name="Joshi V."/>
            <person name="Fowler G."/>
            <person name="Nazareth L."/>
            <person name="Reid J."/>
            <person name="Worley K."/>
            <person name="Petrosino J."/>
            <person name="Highlander S."/>
            <person name="Gibbs R."/>
        </authorList>
    </citation>
    <scope>NUCLEOTIDE SEQUENCE [LARGE SCALE GENOMIC DNA]</scope>
    <source>
        <strain evidence="3">ATCC 19414</strain>
    </source>
</reference>
<comment type="similarity">
    <text evidence="1">Belongs to the peptidase M20A family.</text>
</comment>
<sequence length="411" mass="44358">MGVFYLSGGKFMKNSIESAVLKRIDHYKELALDLHAHPEICNEEVYACSLLSSLCTEEGFSVTVGVAGHSTGFDARYTTKKTGPVIVFLAEYDALPGIGHACGHNLFGITSILAATALKSIIDDIGGEIRIYGTPGEEGGTNGSAKASFVRDHYFDDVDAALCVHPGYLHSLTVETLANDPVDVSFFGKPSHAAAAPELGINALEALIQVFNASNALRQHLPQDVMIHGIITDGGVAPNIVPEFAKGRFYLRANTRATLSDVYNRFENIVKGAALSTGCHYEFGLFQNAVDDTVITPSFDKLYLKHLQEYGFDVIERDGSTFGSSDVGNVSYVVPTIQPTISISDTFIAGHSPEFKAAACSTQGLNSIHLGAQLLALTALDLMIDPELLQTIKDEHQERIAKQNDQTPKYK</sequence>
<dbReference type="NCBIfam" id="TIGR01891">
    <property type="entry name" value="amidohydrolases"/>
    <property type="match status" value="1"/>
</dbReference>
<dbReference type="PIRSF" id="PIRSF037226">
    <property type="entry name" value="Amidohydrolase_ACY1L2_prd"/>
    <property type="match status" value="1"/>
</dbReference>
<evidence type="ECO:0000256" key="1">
    <source>
        <dbReference type="PIRNR" id="PIRNR037226"/>
    </source>
</evidence>
<name>E7FWJ2_ERYRH</name>
<dbReference type="PANTHER" id="PTHR30575">
    <property type="entry name" value="PEPTIDASE M20"/>
    <property type="match status" value="1"/>
</dbReference>
<dbReference type="AlphaFoldDB" id="E7FWJ2"/>
<dbReference type="FunFam" id="3.30.70.360:FF:000004">
    <property type="entry name" value="Peptidase M20 domain-containing protein 2"/>
    <property type="match status" value="1"/>
</dbReference>
<dbReference type="Gene3D" id="3.40.630.10">
    <property type="entry name" value="Zn peptidases"/>
    <property type="match status" value="1"/>
</dbReference>
<organism evidence="3 4">
    <name type="scientific">Erysipelothrix rhusiopathiae ATCC 19414</name>
    <dbReference type="NCBI Taxonomy" id="525280"/>
    <lineage>
        <taxon>Bacteria</taxon>
        <taxon>Bacillati</taxon>
        <taxon>Bacillota</taxon>
        <taxon>Erysipelotrichia</taxon>
        <taxon>Erysipelotrichales</taxon>
        <taxon>Erysipelotrichaceae</taxon>
        <taxon>Erysipelothrix</taxon>
    </lineage>
</organism>
<dbReference type="InterPro" id="IPR017144">
    <property type="entry name" value="Xaa-Arg_dipeptidase"/>
</dbReference>
<evidence type="ECO:0000259" key="2">
    <source>
        <dbReference type="Pfam" id="PF07687"/>
    </source>
</evidence>
<dbReference type="GO" id="GO:0071713">
    <property type="term" value="F:para-aminobenzoyl-glutamate hydrolase activity"/>
    <property type="evidence" value="ECO:0007669"/>
    <property type="project" value="TreeGrafter"/>
</dbReference>
<dbReference type="PANTHER" id="PTHR30575:SF0">
    <property type="entry name" value="XAA-ARG DIPEPTIDASE"/>
    <property type="match status" value="1"/>
</dbReference>
<keyword evidence="4" id="KW-1185">Reference proteome</keyword>
<dbReference type="InterPro" id="IPR052030">
    <property type="entry name" value="Peptidase_M20/M20A_hydrolases"/>
</dbReference>
<keyword evidence="3" id="KW-0378">Hydrolase</keyword>
<proteinExistence type="inferred from homology"/>
<dbReference type="STRING" id="1648.A2I91_00580"/>
<evidence type="ECO:0000313" key="4">
    <source>
        <dbReference type="Proteomes" id="UP000003028"/>
    </source>
</evidence>
<feature type="domain" description="Peptidase M20 dimerisation" evidence="2">
    <location>
        <begin position="184"/>
        <end position="274"/>
    </location>
</feature>
<dbReference type="InterPro" id="IPR011650">
    <property type="entry name" value="Peptidase_M20_dimer"/>
</dbReference>
<dbReference type="CDD" id="cd03887">
    <property type="entry name" value="M20_Acy1L2"/>
    <property type="match status" value="1"/>
</dbReference>
<gene>
    <name evidence="3" type="primary">amaA</name>
    <name evidence="3" type="ORF">HMPREF0357_10710</name>
</gene>
<dbReference type="GO" id="GO:0016805">
    <property type="term" value="F:dipeptidase activity"/>
    <property type="evidence" value="ECO:0007669"/>
    <property type="project" value="InterPro"/>
</dbReference>
<dbReference type="Proteomes" id="UP000003028">
    <property type="component" value="Unassembled WGS sequence"/>
</dbReference>
<evidence type="ECO:0000313" key="3">
    <source>
        <dbReference type="EMBL" id="EFY08603.1"/>
    </source>
</evidence>
<dbReference type="InterPro" id="IPR017439">
    <property type="entry name" value="Amidohydrolase"/>
</dbReference>
<accession>E7FWJ2</accession>